<dbReference type="Pfam" id="PF10502">
    <property type="entry name" value="Peptidase_S26"/>
    <property type="match status" value="1"/>
</dbReference>
<evidence type="ECO:0000256" key="7">
    <source>
        <dbReference type="RuleBase" id="RU362042"/>
    </source>
</evidence>
<feature type="signal peptide" evidence="8">
    <location>
        <begin position="1"/>
        <end position="16"/>
    </location>
</feature>
<keyword evidence="7" id="KW-0645">Protease</keyword>
<dbReference type="InterPro" id="IPR019533">
    <property type="entry name" value="Peptidase_S26"/>
</dbReference>
<evidence type="ECO:0000256" key="6">
    <source>
        <dbReference type="PIRSR" id="PIRSR600223-1"/>
    </source>
</evidence>
<dbReference type="Gene3D" id="2.10.109.10">
    <property type="entry name" value="Umud Fragment, subunit A"/>
    <property type="match status" value="1"/>
</dbReference>
<keyword evidence="5 7" id="KW-0378">Hydrolase</keyword>
<dbReference type="GO" id="GO:0006465">
    <property type="term" value="P:signal peptide processing"/>
    <property type="evidence" value="ECO:0007669"/>
    <property type="project" value="InterPro"/>
</dbReference>
<feature type="active site" evidence="6">
    <location>
        <position position="25"/>
    </location>
</feature>
<comment type="catalytic activity">
    <reaction evidence="1 7">
        <text>Cleavage of hydrophobic, N-terminal signal or leader sequences from secreted and periplasmic proteins.</text>
        <dbReference type="EC" id="3.4.21.89"/>
    </reaction>
</comment>
<proteinExistence type="inferred from homology"/>
<evidence type="ECO:0000256" key="3">
    <source>
        <dbReference type="ARBA" id="ARBA00013208"/>
    </source>
</evidence>
<dbReference type="PANTHER" id="PTHR43390">
    <property type="entry name" value="SIGNAL PEPTIDASE I"/>
    <property type="match status" value="1"/>
</dbReference>
<dbReference type="GO" id="GO:0004252">
    <property type="term" value="F:serine-type endopeptidase activity"/>
    <property type="evidence" value="ECO:0007669"/>
    <property type="project" value="InterPro"/>
</dbReference>
<name>A0A6M8HWR2_9PROT</name>
<dbReference type="SUPFAM" id="SSF51306">
    <property type="entry name" value="LexA/Signal peptidase"/>
    <property type="match status" value="1"/>
</dbReference>
<feature type="active site" evidence="6">
    <location>
        <position position="87"/>
    </location>
</feature>
<accession>A0A6M8HWR2</accession>
<dbReference type="EC" id="3.4.21.89" evidence="3 7"/>
<sequence>MALTLFLVCVARSSLAATYSVSSGSMQPSLLIGDRMLAEPFAYGYSTASLPFGDRLPRGSRIFASLPRRGDIVVFRGPAMPGTTWVKRVVGLPGDHVQMRAGRLWLNGRKVTWHDDGPGDEEVADGSKVPAERFTEALPDGRSHPILKRWKDGPLDDTPDVIVPAGCLFVMGDNRDNSADSRVPVGQGGVGLLPLWNLQGRVELVLASRDIAVTTGGPTSWIASIRSGRFLHSID</sequence>
<dbReference type="InterPro" id="IPR000223">
    <property type="entry name" value="Pept_S26A_signal_pept_1"/>
</dbReference>
<dbReference type="GO" id="GO:0009003">
    <property type="term" value="F:signal peptidase activity"/>
    <property type="evidence" value="ECO:0007669"/>
    <property type="project" value="UniProtKB-EC"/>
</dbReference>
<dbReference type="InterPro" id="IPR036286">
    <property type="entry name" value="LexA/Signal_pep-like_sf"/>
</dbReference>
<dbReference type="AlphaFoldDB" id="A0A6M8HWR2"/>
<dbReference type="EMBL" id="CP053708">
    <property type="protein sequence ID" value="QKE92770.1"/>
    <property type="molecule type" value="Genomic_DNA"/>
</dbReference>
<evidence type="ECO:0000256" key="1">
    <source>
        <dbReference type="ARBA" id="ARBA00000677"/>
    </source>
</evidence>
<evidence type="ECO:0000259" key="9">
    <source>
        <dbReference type="Pfam" id="PF10502"/>
    </source>
</evidence>
<dbReference type="GO" id="GO:0016020">
    <property type="term" value="C:membrane"/>
    <property type="evidence" value="ECO:0007669"/>
    <property type="project" value="UniProtKB-SubCell"/>
</dbReference>
<evidence type="ECO:0000313" key="10">
    <source>
        <dbReference type="EMBL" id="QKE92770.1"/>
    </source>
</evidence>
<evidence type="ECO:0000256" key="2">
    <source>
        <dbReference type="ARBA" id="ARBA00009370"/>
    </source>
</evidence>
<reference evidence="10 11" key="1">
    <citation type="journal article" date="2014" name="World J. Microbiol. Biotechnol.">
        <title>Biodiversity and physiological characteristics of Antarctic and Arctic lichens-associated bacteria.</title>
        <authorList>
            <person name="Lee Y.M."/>
            <person name="Kim E.H."/>
            <person name="Lee H.K."/>
            <person name="Hong S.G."/>
        </authorList>
    </citation>
    <scope>NUCLEOTIDE SEQUENCE [LARGE SCALE GENOMIC DNA]</scope>
    <source>
        <strain evidence="10 11">PAMC 26569</strain>
    </source>
</reference>
<evidence type="ECO:0000313" key="11">
    <source>
        <dbReference type="Proteomes" id="UP000500767"/>
    </source>
</evidence>
<keyword evidence="8" id="KW-0732">Signal</keyword>
<evidence type="ECO:0000256" key="4">
    <source>
        <dbReference type="ARBA" id="ARBA00019232"/>
    </source>
</evidence>
<dbReference type="PROSITE" id="PS00760">
    <property type="entry name" value="SPASE_I_2"/>
    <property type="match status" value="1"/>
</dbReference>
<dbReference type="PRINTS" id="PR00727">
    <property type="entry name" value="LEADERPTASE"/>
</dbReference>
<evidence type="ECO:0000256" key="8">
    <source>
        <dbReference type="SAM" id="SignalP"/>
    </source>
</evidence>
<dbReference type="NCBIfam" id="TIGR02227">
    <property type="entry name" value="sigpep_I_bact"/>
    <property type="match status" value="1"/>
</dbReference>
<dbReference type="PANTHER" id="PTHR43390:SF1">
    <property type="entry name" value="CHLOROPLAST PROCESSING PEPTIDASE"/>
    <property type="match status" value="1"/>
</dbReference>
<evidence type="ECO:0000256" key="5">
    <source>
        <dbReference type="ARBA" id="ARBA00022801"/>
    </source>
</evidence>
<dbReference type="InterPro" id="IPR019757">
    <property type="entry name" value="Pept_S26A_signal_pept_1_Lys-AS"/>
</dbReference>
<feature type="domain" description="Peptidase S26" evidence="9">
    <location>
        <begin position="3"/>
        <end position="205"/>
    </location>
</feature>
<dbReference type="KEGG" id="lck:HN018_17800"/>
<feature type="chain" id="PRO_5026715413" description="Signal peptidase I" evidence="8">
    <location>
        <begin position="17"/>
        <end position="235"/>
    </location>
</feature>
<protein>
    <recommendedName>
        <fullName evidence="4 7">Signal peptidase I</fullName>
        <ecNumber evidence="3 7">3.4.21.89</ecNumber>
    </recommendedName>
</protein>
<dbReference type="PROSITE" id="PS00761">
    <property type="entry name" value="SPASE_I_3"/>
    <property type="match status" value="1"/>
</dbReference>
<organism evidence="10 11">
    <name type="scientific">Lichenicola cladoniae</name>
    <dbReference type="NCBI Taxonomy" id="1484109"/>
    <lineage>
        <taxon>Bacteria</taxon>
        <taxon>Pseudomonadati</taxon>
        <taxon>Pseudomonadota</taxon>
        <taxon>Alphaproteobacteria</taxon>
        <taxon>Acetobacterales</taxon>
        <taxon>Acetobacteraceae</taxon>
        <taxon>Lichenicola</taxon>
    </lineage>
</organism>
<comment type="subcellular location">
    <subcellularLocation>
        <location evidence="7">Membrane</location>
        <topology evidence="7">Single-pass type II membrane protein</topology>
    </subcellularLocation>
</comment>
<dbReference type="CDD" id="cd06530">
    <property type="entry name" value="S26_SPase_I"/>
    <property type="match status" value="1"/>
</dbReference>
<comment type="similarity">
    <text evidence="2 7">Belongs to the peptidase S26 family.</text>
</comment>
<dbReference type="Proteomes" id="UP000500767">
    <property type="component" value="Chromosome"/>
</dbReference>
<dbReference type="InterPro" id="IPR019758">
    <property type="entry name" value="Pept_S26A_signal_pept_1_CS"/>
</dbReference>
<gene>
    <name evidence="10" type="primary">lepB</name>
    <name evidence="10" type="ORF">HN018_17800</name>
</gene>
<keyword evidence="11" id="KW-1185">Reference proteome</keyword>